<protein>
    <submittedName>
        <fullName evidence="2">Uncharacterized protein</fullName>
    </submittedName>
</protein>
<sequence length="379" mass="39369">MKDVSRRKLLAAGPGLTALGAGCLDGGSGDDETRNESDGTTEQNDGGGDLTPLERWVPASGSAELLVHYRDLAAVRRYEDDLDPEVAATIPTLPDGMSGELAAQLSADESDVDAVLRFGSKGTAGNVVLSGSFDPGAIDDSEPAVGEFERFERDAASVAVSSDALVVSGDDGAELDAVLSAGVEGTDRRVDAADRFADLAETTDEATFLWGEHDAPGEDAAGTGIAYSWTVGADTTVFSATAAVGSDRTAEFERKLSETVDDATVETDGAVVVAERSIPTEDYEFQDLFAERGTQPAAPQAGVSIDVDSTSRTVTVAYVSRDRADRIEIRDGNGNTDELTAVGQTTTFDYDAGATGTITVVAVRDGAEAVVATKPFSFD</sequence>
<dbReference type="Proteomes" id="UP000183275">
    <property type="component" value="Unassembled WGS sequence"/>
</dbReference>
<gene>
    <name evidence="2" type="ORF">SAMN05216285_1202</name>
</gene>
<accession>A0A1I0N131</accession>
<dbReference type="RefSeq" id="WP_049992015.1">
    <property type="nucleotide sequence ID" value="NZ_FOIS01000002.1"/>
</dbReference>
<evidence type="ECO:0000256" key="1">
    <source>
        <dbReference type="SAM" id="MobiDB-lite"/>
    </source>
</evidence>
<keyword evidence="3" id="KW-1185">Reference proteome</keyword>
<evidence type="ECO:0000313" key="3">
    <source>
        <dbReference type="Proteomes" id="UP000183275"/>
    </source>
</evidence>
<name>A0A1I0N131_9EURY</name>
<reference evidence="3" key="1">
    <citation type="submission" date="2016-10" db="EMBL/GenBank/DDBJ databases">
        <authorList>
            <person name="Varghese N."/>
        </authorList>
    </citation>
    <scope>NUCLEOTIDE SEQUENCE [LARGE SCALE GENOMIC DNA]</scope>
    <source>
        <strain evidence="3">CGMCC 1.12284</strain>
    </source>
</reference>
<dbReference type="OrthoDB" id="186682at2157"/>
<proteinExistence type="predicted"/>
<dbReference type="EMBL" id="FOIS01000002">
    <property type="protein sequence ID" value="SEV94457.1"/>
    <property type="molecule type" value="Genomic_DNA"/>
</dbReference>
<dbReference type="AlphaFoldDB" id="A0A1I0N131"/>
<dbReference type="eggNOG" id="arCOG09132">
    <property type="taxonomic scope" value="Archaea"/>
</dbReference>
<feature type="region of interest" description="Disordered" evidence="1">
    <location>
        <begin position="16"/>
        <end position="54"/>
    </location>
</feature>
<evidence type="ECO:0000313" key="2">
    <source>
        <dbReference type="EMBL" id="SEV94457.1"/>
    </source>
</evidence>
<dbReference type="PROSITE" id="PS51257">
    <property type="entry name" value="PROKAR_LIPOPROTEIN"/>
    <property type="match status" value="1"/>
</dbReference>
<dbReference type="STRING" id="1202768.SAMN05216285_1202"/>
<organism evidence="2 3">
    <name type="scientific">Natrinema salifodinae</name>
    <dbReference type="NCBI Taxonomy" id="1202768"/>
    <lineage>
        <taxon>Archaea</taxon>
        <taxon>Methanobacteriati</taxon>
        <taxon>Methanobacteriota</taxon>
        <taxon>Stenosarchaea group</taxon>
        <taxon>Halobacteria</taxon>
        <taxon>Halobacteriales</taxon>
        <taxon>Natrialbaceae</taxon>
        <taxon>Natrinema</taxon>
    </lineage>
</organism>